<evidence type="ECO:0000259" key="1">
    <source>
        <dbReference type="Pfam" id="PF06662"/>
    </source>
</evidence>
<dbReference type="EMBL" id="JAECVU010000001">
    <property type="protein sequence ID" value="MBH8587247.1"/>
    <property type="molecule type" value="Genomic_DNA"/>
</dbReference>
<proteinExistence type="predicted"/>
<protein>
    <recommendedName>
        <fullName evidence="1">D-glucuronyl C5-epimerase C-terminal domain-containing protein</fullName>
    </recommendedName>
</protein>
<evidence type="ECO:0000313" key="2">
    <source>
        <dbReference type="EMBL" id="MBH8587247.1"/>
    </source>
</evidence>
<dbReference type="Pfam" id="PF06662">
    <property type="entry name" value="C5-epim_C"/>
    <property type="match status" value="1"/>
</dbReference>
<comment type="caution">
    <text evidence="2">The sequence shown here is derived from an EMBL/GenBank/DDBJ whole genome shotgun (WGS) entry which is preliminary data.</text>
</comment>
<keyword evidence="3" id="KW-1185">Reference proteome</keyword>
<dbReference type="RefSeq" id="WP_082240689.1">
    <property type="nucleotide sequence ID" value="NZ_JACEIS010000001.1"/>
</dbReference>
<dbReference type="InterPro" id="IPR010598">
    <property type="entry name" value="C5-epim_C"/>
</dbReference>
<accession>A0ABS0QDX8</accession>
<name>A0ABS0QDX8_THEVU</name>
<evidence type="ECO:0000313" key="3">
    <source>
        <dbReference type="Proteomes" id="UP000641910"/>
    </source>
</evidence>
<feature type="domain" description="D-glucuronyl C5-epimerase C-terminal" evidence="1">
    <location>
        <begin position="12"/>
        <end position="51"/>
    </location>
</feature>
<dbReference type="Proteomes" id="UP000641910">
    <property type="component" value="Unassembled WGS sequence"/>
</dbReference>
<reference evidence="2 3" key="1">
    <citation type="submission" date="2020-12" db="EMBL/GenBank/DDBJ databases">
        <title>WGS of Thermoactinomyces spp.</title>
        <authorList>
            <person name="Cheng K."/>
        </authorList>
    </citation>
    <scope>NUCLEOTIDE SEQUENCE [LARGE SCALE GENOMIC DNA]</scope>
    <source>
        <strain evidence="3">CICC 10650\ACCC 41061</strain>
    </source>
</reference>
<gene>
    <name evidence="2" type="ORF">I8U22_00235</name>
</gene>
<sequence length="54" mass="6783">MKTEVDQQWVVMFENSYYWIEEYHRKVLNGFIFAIYGLYNYYHPTKYKETNSML</sequence>
<organism evidence="2 3">
    <name type="scientific">Thermoactinomyces vulgaris</name>
    <dbReference type="NCBI Taxonomy" id="2026"/>
    <lineage>
        <taxon>Bacteria</taxon>
        <taxon>Bacillati</taxon>
        <taxon>Bacillota</taxon>
        <taxon>Bacilli</taxon>
        <taxon>Bacillales</taxon>
        <taxon>Thermoactinomycetaceae</taxon>
        <taxon>Thermoactinomyces</taxon>
    </lineage>
</organism>